<reference evidence="7" key="1">
    <citation type="submission" date="2019-03" db="EMBL/GenBank/DDBJ databases">
        <title>Long read genome sequence of the mycoparasitic Pythium oligandrum ATCC 38472 isolated from sugarbeet rhizosphere.</title>
        <authorList>
            <person name="Gaulin E."/>
        </authorList>
    </citation>
    <scope>NUCLEOTIDE SEQUENCE</scope>
    <source>
        <strain evidence="7">ATCC 38472_TT</strain>
    </source>
</reference>
<comment type="subcellular location">
    <subcellularLocation>
        <location evidence="1">Endoplasmic reticulum</location>
    </subcellularLocation>
</comment>
<keyword evidence="3" id="KW-0256">Endoplasmic reticulum</keyword>
<dbReference type="SUPFAM" id="SSF50911">
    <property type="entry name" value="Mannose 6-phosphate receptor domain"/>
    <property type="match status" value="1"/>
</dbReference>
<dbReference type="InterPro" id="IPR009011">
    <property type="entry name" value="Man6P_isomerase_rcpt-bd_dom_sf"/>
</dbReference>
<protein>
    <recommendedName>
        <fullName evidence="6">MRH domain-containing protein</fullName>
    </recommendedName>
</protein>
<dbReference type="PROSITE" id="PS51914">
    <property type="entry name" value="MRH"/>
    <property type="match status" value="1"/>
</dbReference>
<evidence type="ECO:0000256" key="4">
    <source>
        <dbReference type="ARBA" id="ARBA00023157"/>
    </source>
</evidence>
<proteinExistence type="predicted"/>
<keyword evidence="2 5" id="KW-0732">Signal</keyword>
<dbReference type="PANTHER" id="PTHR15414">
    <property type="entry name" value="OS-9-RELATED"/>
    <property type="match status" value="1"/>
</dbReference>
<evidence type="ECO:0000313" key="8">
    <source>
        <dbReference type="Proteomes" id="UP000794436"/>
    </source>
</evidence>
<name>A0A8K1CC47_PYTOL</name>
<dbReference type="EMBL" id="SPLM01000108">
    <property type="protein sequence ID" value="TMW60288.1"/>
    <property type="molecule type" value="Genomic_DNA"/>
</dbReference>
<keyword evidence="4" id="KW-1015">Disulfide bond</keyword>
<feature type="chain" id="PRO_5035436452" description="MRH domain-containing protein" evidence="5">
    <location>
        <begin position="18"/>
        <end position="464"/>
    </location>
</feature>
<dbReference type="OrthoDB" id="448954at2759"/>
<sequence length="464" mass="51874">MLRILVLGLVATQSALALTSIKSGDPSYVVQIHASRDGFVAPEEARTQYMTTESGQRFQCYLPYTPAQKKTLDATRAAIDAKEDGELGEKAFLTFARAAVKKVRPKCLQYWDKEDHWVYEICPGVLVRKINVAPPRDENADDSDVGRDGQQPVEHDVKELAAYVSDKAQSLLTFDEFSSEEAQARLASYEKNVYTQVFRANKQDGGQLEDIKVQFVCGSTHLGDMVVATKWHQYQIDTSEEVQREPLAFAIYSRVFCDPKHADVEEAFAVSSLLRPLAESRTCIKRNEGWWTYEFCFGHGIRQYHREADGKITAEFSLGSYDDAQNTELEASGASLVSEHIDATHDVSRPAFVEMYTGGTHCKEFDVAKPRKSKVYYYCSQGGMNHHILAVKETQTCTYAIKISSPVVCDHPHFITEEQKSEEKTEVVHCVPVSEGTASEHDAARVAPADGAIREVIVSATQEY</sequence>
<organism evidence="7 8">
    <name type="scientific">Pythium oligandrum</name>
    <name type="common">Mycoparasitic fungus</name>
    <dbReference type="NCBI Taxonomy" id="41045"/>
    <lineage>
        <taxon>Eukaryota</taxon>
        <taxon>Sar</taxon>
        <taxon>Stramenopiles</taxon>
        <taxon>Oomycota</taxon>
        <taxon>Peronosporomycetes</taxon>
        <taxon>Pythiales</taxon>
        <taxon>Pythiaceae</taxon>
        <taxon>Pythium</taxon>
    </lineage>
</organism>
<accession>A0A8K1CC47</accession>
<evidence type="ECO:0000256" key="1">
    <source>
        <dbReference type="ARBA" id="ARBA00004240"/>
    </source>
</evidence>
<dbReference type="AlphaFoldDB" id="A0A8K1CC47"/>
<dbReference type="Proteomes" id="UP000794436">
    <property type="component" value="Unassembled WGS sequence"/>
</dbReference>
<dbReference type="GO" id="GO:0005788">
    <property type="term" value="C:endoplasmic reticulum lumen"/>
    <property type="evidence" value="ECO:0007669"/>
    <property type="project" value="TreeGrafter"/>
</dbReference>
<dbReference type="GO" id="GO:0030970">
    <property type="term" value="P:retrograde protein transport, ER to cytosol"/>
    <property type="evidence" value="ECO:0007669"/>
    <property type="project" value="TreeGrafter"/>
</dbReference>
<comment type="caution">
    <text evidence="7">The sequence shown here is derived from an EMBL/GenBank/DDBJ whole genome shotgun (WGS) entry which is preliminary data.</text>
</comment>
<dbReference type="GO" id="GO:0030968">
    <property type="term" value="P:endoplasmic reticulum unfolded protein response"/>
    <property type="evidence" value="ECO:0007669"/>
    <property type="project" value="InterPro"/>
</dbReference>
<dbReference type="Gene3D" id="2.70.130.10">
    <property type="entry name" value="Mannose-6-phosphate receptor binding domain"/>
    <property type="match status" value="1"/>
</dbReference>
<dbReference type="Pfam" id="PF07915">
    <property type="entry name" value="PRKCSH"/>
    <property type="match status" value="1"/>
</dbReference>
<evidence type="ECO:0000313" key="7">
    <source>
        <dbReference type="EMBL" id="TMW60288.1"/>
    </source>
</evidence>
<evidence type="ECO:0000256" key="5">
    <source>
        <dbReference type="SAM" id="SignalP"/>
    </source>
</evidence>
<evidence type="ECO:0000259" key="6">
    <source>
        <dbReference type="PROSITE" id="PS51914"/>
    </source>
</evidence>
<evidence type="ECO:0000256" key="3">
    <source>
        <dbReference type="ARBA" id="ARBA00022824"/>
    </source>
</evidence>
<dbReference type="InterPro" id="IPR044865">
    <property type="entry name" value="MRH_dom"/>
</dbReference>
<feature type="signal peptide" evidence="5">
    <location>
        <begin position="1"/>
        <end position="17"/>
    </location>
</feature>
<feature type="domain" description="MRH" evidence="6">
    <location>
        <begin position="281"/>
        <end position="411"/>
    </location>
</feature>
<gene>
    <name evidence="7" type="ORF">Poli38472_000330</name>
</gene>
<dbReference type="PANTHER" id="PTHR15414:SF0">
    <property type="entry name" value="ENDOPLASMIC RETICULUM LECTIN 1"/>
    <property type="match status" value="1"/>
</dbReference>
<dbReference type="InterPro" id="IPR045149">
    <property type="entry name" value="OS-9-like"/>
</dbReference>
<keyword evidence="8" id="KW-1185">Reference proteome</keyword>
<evidence type="ECO:0000256" key="2">
    <source>
        <dbReference type="ARBA" id="ARBA00022729"/>
    </source>
</evidence>
<dbReference type="InterPro" id="IPR012913">
    <property type="entry name" value="OS9-like_dom"/>
</dbReference>